<dbReference type="PANTHER" id="PTHR12629">
    <property type="entry name" value="DIPHOSPHOINOSITOL POLYPHOSPHATE PHOSPHOHYDROLASE"/>
    <property type="match status" value="1"/>
</dbReference>
<evidence type="ECO:0000256" key="2">
    <source>
        <dbReference type="ARBA" id="ARBA00022723"/>
    </source>
</evidence>
<dbReference type="GO" id="GO:0005737">
    <property type="term" value="C:cytoplasm"/>
    <property type="evidence" value="ECO:0007669"/>
    <property type="project" value="TreeGrafter"/>
</dbReference>
<dbReference type="PROSITE" id="PS51462">
    <property type="entry name" value="NUDIX"/>
    <property type="match status" value="1"/>
</dbReference>
<reference evidence="6 7" key="1">
    <citation type="submission" date="2020-08" db="EMBL/GenBank/DDBJ databases">
        <title>Genomic Encyclopedia of Type Strains, Phase IV (KMG-IV): sequencing the most valuable type-strain genomes for metagenomic binning, comparative biology and taxonomic classification.</title>
        <authorList>
            <person name="Goeker M."/>
        </authorList>
    </citation>
    <scope>NUCLEOTIDE SEQUENCE [LARGE SCALE GENOMIC DNA]</scope>
    <source>
        <strain evidence="6 7">DSM 29853</strain>
    </source>
</reference>
<dbReference type="SUPFAM" id="SSF55811">
    <property type="entry name" value="Nudix"/>
    <property type="match status" value="1"/>
</dbReference>
<dbReference type="Proteomes" id="UP000528286">
    <property type="component" value="Unassembled WGS sequence"/>
</dbReference>
<protein>
    <submittedName>
        <fullName evidence="6">8-oxo-dGTP pyrophosphatase MutT (NUDIX family)</fullName>
    </submittedName>
</protein>
<dbReference type="AlphaFoldDB" id="A0A7W6NKD2"/>
<dbReference type="GO" id="GO:0008486">
    <property type="term" value="F:diphosphoinositol-polyphosphate diphosphatase activity"/>
    <property type="evidence" value="ECO:0007669"/>
    <property type="project" value="TreeGrafter"/>
</dbReference>
<dbReference type="GO" id="GO:0071543">
    <property type="term" value="P:diphosphoinositol polyphosphate metabolic process"/>
    <property type="evidence" value="ECO:0007669"/>
    <property type="project" value="TreeGrafter"/>
</dbReference>
<evidence type="ECO:0000313" key="7">
    <source>
        <dbReference type="Proteomes" id="UP000528286"/>
    </source>
</evidence>
<dbReference type="EMBL" id="JACIEZ010000002">
    <property type="protein sequence ID" value="MBB4064270.1"/>
    <property type="molecule type" value="Genomic_DNA"/>
</dbReference>
<dbReference type="GO" id="GO:1901911">
    <property type="term" value="P:adenosine 5'-(hexahydrogen pentaphosphate) catabolic process"/>
    <property type="evidence" value="ECO:0007669"/>
    <property type="project" value="TreeGrafter"/>
</dbReference>
<evidence type="ECO:0000256" key="1">
    <source>
        <dbReference type="ARBA" id="ARBA00001946"/>
    </source>
</evidence>
<dbReference type="GO" id="GO:1901907">
    <property type="term" value="P:diadenosine pentaphosphate catabolic process"/>
    <property type="evidence" value="ECO:0007669"/>
    <property type="project" value="TreeGrafter"/>
</dbReference>
<accession>A0A7W6NKD2</accession>
<dbReference type="InterPro" id="IPR047198">
    <property type="entry name" value="DDP-like_NUDIX"/>
</dbReference>
<dbReference type="PANTHER" id="PTHR12629:SF0">
    <property type="entry name" value="DIPHOSPHOINOSITOL-POLYPHOSPHATE DIPHOSPHATASE"/>
    <property type="match status" value="1"/>
</dbReference>
<evidence type="ECO:0000259" key="5">
    <source>
        <dbReference type="PROSITE" id="PS51462"/>
    </source>
</evidence>
<dbReference type="RefSeq" id="WP_183365505.1">
    <property type="nucleotide sequence ID" value="NZ_JACIEZ010000002.1"/>
</dbReference>
<evidence type="ECO:0000256" key="4">
    <source>
        <dbReference type="ARBA" id="ARBA00022842"/>
    </source>
</evidence>
<keyword evidence="3" id="KW-0378">Hydrolase</keyword>
<dbReference type="GO" id="GO:0046872">
    <property type="term" value="F:metal ion binding"/>
    <property type="evidence" value="ECO:0007669"/>
    <property type="project" value="UniProtKB-KW"/>
</dbReference>
<keyword evidence="2" id="KW-0479">Metal-binding</keyword>
<comment type="cofactor">
    <cofactor evidence="1">
        <name>Mg(2+)</name>
        <dbReference type="ChEBI" id="CHEBI:18420"/>
    </cofactor>
</comment>
<comment type="caution">
    <text evidence="6">The sequence shown here is derived from an EMBL/GenBank/DDBJ whole genome shotgun (WGS) entry which is preliminary data.</text>
</comment>
<dbReference type="GO" id="GO:0034432">
    <property type="term" value="F:bis(5'-adenosyl)-pentaphosphatase activity"/>
    <property type="evidence" value="ECO:0007669"/>
    <property type="project" value="TreeGrafter"/>
</dbReference>
<keyword evidence="4" id="KW-0460">Magnesium</keyword>
<dbReference type="InterPro" id="IPR015797">
    <property type="entry name" value="NUDIX_hydrolase-like_dom_sf"/>
</dbReference>
<sequence length="160" mass="18436">MALISRLAAWLKLMFRRPPRQQYAALCYRQDPADRHVEVLLVTSRDTGRWIIPKGWPMADKPGHGVAAQEAFEEAGVTGQVEKRPIGYYLYDKVLKDDFAVGCRVQVHALAVDKLLDDYPEKDQRKHRWFPYKSAAEQVREPTLRSLILDFGRSLEQRAA</sequence>
<name>A0A7W6NKD2_9HYPH</name>
<dbReference type="Gene3D" id="3.90.79.10">
    <property type="entry name" value="Nucleoside Triphosphate Pyrophosphohydrolase"/>
    <property type="match status" value="1"/>
</dbReference>
<dbReference type="GO" id="GO:0000298">
    <property type="term" value="F:endopolyphosphatase activity"/>
    <property type="evidence" value="ECO:0007669"/>
    <property type="project" value="TreeGrafter"/>
</dbReference>
<dbReference type="GO" id="GO:0034431">
    <property type="term" value="F:bis(5'-adenosyl)-hexaphosphatase activity"/>
    <property type="evidence" value="ECO:0007669"/>
    <property type="project" value="TreeGrafter"/>
</dbReference>
<keyword evidence="7" id="KW-1185">Reference proteome</keyword>
<gene>
    <name evidence="6" type="ORF">GGR23_001447</name>
</gene>
<feature type="domain" description="Nudix hydrolase" evidence="5">
    <location>
        <begin position="18"/>
        <end position="152"/>
    </location>
</feature>
<dbReference type="CDD" id="cd04666">
    <property type="entry name" value="NUDIX_DIPP2_like_Nudt4"/>
    <property type="match status" value="1"/>
</dbReference>
<organism evidence="6 7">
    <name type="scientific">Gellertiella hungarica</name>
    <dbReference type="NCBI Taxonomy" id="1572859"/>
    <lineage>
        <taxon>Bacteria</taxon>
        <taxon>Pseudomonadati</taxon>
        <taxon>Pseudomonadota</taxon>
        <taxon>Alphaproteobacteria</taxon>
        <taxon>Hyphomicrobiales</taxon>
        <taxon>Rhizobiaceae</taxon>
        <taxon>Gellertiella</taxon>
    </lineage>
</organism>
<dbReference type="Pfam" id="PF00293">
    <property type="entry name" value="NUDIX"/>
    <property type="match status" value="1"/>
</dbReference>
<evidence type="ECO:0000256" key="3">
    <source>
        <dbReference type="ARBA" id="ARBA00022801"/>
    </source>
</evidence>
<dbReference type="InterPro" id="IPR000086">
    <property type="entry name" value="NUDIX_hydrolase_dom"/>
</dbReference>
<evidence type="ECO:0000313" key="6">
    <source>
        <dbReference type="EMBL" id="MBB4064270.1"/>
    </source>
</evidence>
<proteinExistence type="predicted"/>
<dbReference type="GO" id="GO:1901909">
    <property type="term" value="P:diadenosine hexaphosphate catabolic process"/>
    <property type="evidence" value="ECO:0007669"/>
    <property type="project" value="TreeGrafter"/>
</dbReference>